<dbReference type="Proteomes" id="UP000289152">
    <property type="component" value="Unassembled WGS sequence"/>
</dbReference>
<dbReference type="InterPro" id="IPR001155">
    <property type="entry name" value="OxRdtase_FMN_N"/>
</dbReference>
<dbReference type="Pfam" id="PF00724">
    <property type="entry name" value="Oxidored_FMN"/>
    <property type="match status" value="1"/>
</dbReference>
<keyword evidence="2" id="KW-0285">Flavoprotein</keyword>
<evidence type="ECO:0000256" key="3">
    <source>
        <dbReference type="ARBA" id="ARBA00022643"/>
    </source>
</evidence>
<accession>A0A4V1M3A6</accession>
<dbReference type="InterPro" id="IPR051799">
    <property type="entry name" value="NADH_flavin_oxidoreductase"/>
</dbReference>
<evidence type="ECO:0000256" key="5">
    <source>
        <dbReference type="SAM" id="MobiDB-lite"/>
    </source>
</evidence>
<keyword evidence="4" id="KW-0560">Oxidoreductase</keyword>
<keyword evidence="8" id="KW-1185">Reference proteome</keyword>
<dbReference type="STRING" id="5217.A0A4V1M3A6"/>
<evidence type="ECO:0000256" key="1">
    <source>
        <dbReference type="ARBA" id="ARBA00005979"/>
    </source>
</evidence>
<dbReference type="OrthoDB" id="1663137at2759"/>
<dbReference type="PANTHER" id="PTHR43656">
    <property type="entry name" value="BINDING OXIDOREDUCTASE, PUTATIVE (AFU_ORTHOLOGUE AFUA_2G08260)-RELATED"/>
    <property type="match status" value="1"/>
</dbReference>
<evidence type="ECO:0000259" key="6">
    <source>
        <dbReference type="Pfam" id="PF00724"/>
    </source>
</evidence>
<dbReference type="InParanoid" id="A0A4V1M3A6"/>
<evidence type="ECO:0000313" key="7">
    <source>
        <dbReference type="EMBL" id="RXK36200.1"/>
    </source>
</evidence>
<evidence type="ECO:0000256" key="2">
    <source>
        <dbReference type="ARBA" id="ARBA00022630"/>
    </source>
</evidence>
<sequence length="494" mass="53954">MGKIDPDIQLLRSSVELPNGRIVPNRLVKVAMEEGIGWGGGLPDQRHCQLYRTFASGGWGMIITGNAHVDPSQLATPHCRYIPDDSIETIQAYKRLRDVTLAGVPSEQEPPLLLIQLSHAGLQSSATYSFSRPPWEPAVAPCSERPDMGDSVLGCIMGRVLWPFKSRAIEDSAEWFKIVDLFIKCAIVAERAEWDGVQIHSAHGYLLASYISPLVRSEILSGRTLPLRLHLLYLILDGICRATQKSFIKALKINSSDFVLGGLNEAESADLIREIVSWSMVDILEVSGGSYSNPTFAEMEAPSPSLNRQSLFANFTKSLLPQLPQPPKGPAILLTGGLHSRPLIADSLRNACHLAGIGRPACLQPALPLEVLLNPEIEREDAYVGGYTISGGETMKWVLGGGSSKKPSQRDKSASGLAKNGNGKTGIPLVGAGVSTMWHEWQLHRIARGAKPDAAMDWLWGGLVKEGIWWGLLGGGPLEWCRRTRQELEDQKLD</sequence>
<dbReference type="GO" id="GO:0010181">
    <property type="term" value="F:FMN binding"/>
    <property type="evidence" value="ECO:0007669"/>
    <property type="project" value="InterPro"/>
</dbReference>
<feature type="domain" description="NADH:flavin oxidoreductase/NADH oxidase N-terminal" evidence="6">
    <location>
        <begin position="25"/>
        <end position="215"/>
    </location>
</feature>
<dbReference type="InterPro" id="IPR013785">
    <property type="entry name" value="Aldolase_TIM"/>
</dbReference>
<feature type="region of interest" description="Disordered" evidence="5">
    <location>
        <begin position="400"/>
        <end position="422"/>
    </location>
</feature>
<dbReference type="GO" id="GO:0016491">
    <property type="term" value="F:oxidoreductase activity"/>
    <property type="evidence" value="ECO:0007669"/>
    <property type="project" value="UniProtKB-KW"/>
</dbReference>
<dbReference type="EMBL" id="SDIL01000105">
    <property type="protein sequence ID" value="RXK36200.1"/>
    <property type="molecule type" value="Genomic_DNA"/>
</dbReference>
<keyword evidence="3" id="KW-0288">FMN</keyword>
<dbReference type="PANTHER" id="PTHR43656:SF2">
    <property type="entry name" value="BINDING OXIDOREDUCTASE, PUTATIVE (AFU_ORTHOLOGUE AFUA_2G08260)-RELATED"/>
    <property type="match status" value="1"/>
</dbReference>
<dbReference type="SUPFAM" id="SSF51395">
    <property type="entry name" value="FMN-linked oxidoreductases"/>
    <property type="match status" value="1"/>
</dbReference>
<gene>
    <name evidence="7" type="ORF">M231_06544</name>
</gene>
<organism evidence="7 8">
    <name type="scientific">Tremella mesenterica</name>
    <name type="common">Jelly fungus</name>
    <dbReference type="NCBI Taxonomy" id="5217"/>
    <lineage>
        <taxon>Eukaryota</taxon>
        <taxon>Fungi</taxon>
        <taxon>Dikarya</taxon>
        <taxon>Basidiomycota</taxon>
        <taxon>Agaricomycotina</taxon>
        <taxon>Tremellomycetes</taxon>
        <taxon>Tremellales</taxon>
        <taxon>Tremellaceae</taxon>
        <taxon>Tremella</taxon>
    </lineage>
</organism>
<protein>
    <recommendedName>
        <fullName evidence="6">NADH:flavin oxidoreductase/NADH oxidase N-terminal domain-containing protein</fullName>
    </recommendedName>
</protein>
<evidence type="ECO:0000256" key="4">
    <source>
        <dbReference type="ARBA" id="ARBA00023002"/>
    </source>
</evidence>
<comment type="similarity">
    <text evidence="1">Belongs to the NADH:flavin oxidoreductase/NADH oxidase family.</text>
</comment>
<evidence type="ECO:0000313" key="8">
    <source>
        <dbReference type="Proteomes" id="UP000289152"/>
    </source>
</evidence>
<dbReference type="VEuPathDB" id="FungiDB:TREMEDRAFT_72834"/>
<dbReference type="AlphaFoldDB" id="A0A4V1M3A6"/>
<reference evidence="7 8" key="1">
    <citation type="submission" date="2016-06" db="EMBL/GenBank/DDBJ databases">
        <title>Evolution of pathogenesis and genome organization in the Tremellales.</title>
        <authorList>
            <person name="Cuomo C."/>
            <person name="Litvintseva A."/>
            <person name="Heitman J."/>
            <person name="Chen Y."/>
            <person name="Sun S."/>
            <person name="Springer D."/>
            <person name="Dromer F."/>
            <person name="Young S."/>
            <person name="Zeng Q."/>
            <person name="Chapman S."/>
            <person name="Gujja S."/>
            <person name="Saif S."/>
            <person name="Birren B."/>
        </authorList>
    </citation>
    <scope>NUCLEOTIDE SEQUENCE [LARGE SCALE GENOMIC DNA]</scope>
    <source>
        <strain evidence="7 8">ATCC 28783</strain>
    </source>
</reference>
<dbReference type="Gene3D" id="3.20.20.70">
    <property type="entry name" value="Aldolase class I"/>
    <property type="match status" value="1"/>
</dbReference>
<proteinExistence type="inferred from homology"/>
<name>A0A4V1M3A6_TREME</name>
<comment type="caution">
    <text evidence="7">The sequence shown here is derived from an EMBL/GenBank/DDBJ whole genome shotgun (WGS) entry which is preliminary data.</text>
</comment>